<keyword evidence="5" id="KW-0808">Transferase</keyword>
<dbReference type="InterPro" id="IPR002495">
    <property type="entry name" value="Glyco_trans_8"/>
</dbReference>
<evidence type="ECO:0000256" key="12">
    <source>
        <dbReference type="ARBA" id="ARBA00047374"/>
    </source>
</evidence>
<keyword evidence="18" id="KW-1185">Reference proteome</keyword>
<dbReference type="PANTHER" id="PTHR11183">
    <property type="entry name" value="GLYCOGENIN SUBFAMILY MEMBER"/>
    <property type="match status" value="1"/>
</dbReference>
<evidence type="ECO:0000256" key="7">
    <source>
        <dbReference type="ARBA" id="ARBA00023056"/>
    </source>
</evidence>
<keyword evidence="9" id="KW-0464">Manganese</keyword>
<dbReference type="GO" id="GO:0046872">
    <property type="term" value="F:metal ion binding"/>
    <property type="evidence" value="ECO:0007669"/>
    <property type="project" value="UniProtKB-KW"/>
</dbReference>
<dbReference type="SUPFAM" id="SSF53448">
    <property type="entry name" value="Nucleotide-diphospho-sugar transferases"/>
    <property type="match status" value="1"/>
</dbReference>
<keyword evidence="6" id="KW-0479">Metal-binding</keyword>
<evidence type="ECO:0000256" key="9">
    <source>
        <dbReference type="ARBA" id="ARBA00023211"/>
    </source>
</evidence>
<comment type="catalytic activity">
    <reaction evidence="13">
        <text>L-tyrosyl-[glycogenin] + UDP-alpha-D-glucose = alpha-D-glucosyl-L-tyrosyl-[glycogenin] + UDP + H(+)</text>
        <dbReference type="Rhea" id="RHEA:23360"/>
        <dbReference type="Rhea" id="RHEA-COMP:14604"/>
        <dbReference type="Rhea" id="RHEA-COMP:14605"/>
        <dbReference type="ChEBI" id="CHEBI:15378"/>
        <dbReference type="ChEBI" id="CHEBI:46858"/>
        <dbReference type="ChEBI" id="CHEBI:58223"/>
        <dbReference type="ChEBI" id="CHEBI:58885"/>
        <dbReference type="ChEBI" id="CHEBI:140573"/>
        <dbReference type="EC" id="2.4.1.186"/>
    </reaction>
    <physiologicalReaction direction="left-to-right" evidence="13">
        <dbReference type="Rhea" id="RHEA:23361"/>
    </physiologicalReaction>
</comment>
<evidence type="ECO:0000256" key="6">
    <source>
        <dbReference type="ARBA" id="ARBA00022723"/>
    </source>
</evidence>
<organism evidence="17 18">
    <name type="scientific">Eptatretus burgeri</name>
    <name type="common">Inshore hagfish</name>
    <dbReference type="NCBI Taxonomy" id="7764"/>
    <lineage>
        <taxon>Eukaryota</taxon>
        <taxon>Metazoa</taxon>
        <taxon>Chordata</taxon>
        <taxon>Craniata</taxon>
        <taxon>Vertebrata</taxon>
        <taxon>Cyclostomata</taxon>
        <taxon>Myxini</taxon>
        <taxon>Myxiniformes</taxon>
        <taxon>Myxinidae</taxon>
        <taxon>Eptatretinae</taxon>
        <taxon>Eptatretus</taxon>
    </lineage>
</organism>
<dbReference type="Pfam" id="PF01501">
    <property type="entry name" value="Glyco_transf_8"/>
    <property type="match status" value="1"/>
</dbReference>
<accession>A0A8C4WVZ2</accession>
<keyword evidence="7" id="KW-0320">Glycogen biosynthesis</keyword>
<evidence type="ECO:0000256" key="4">
    <source>
        <dbReference type="ARBA" id="ARBA00022490"/>
    </source>
</evidence>
<dbReference type="GO" id="GO:0008466">
    <property type="term" value="F:glycogenin glucosyltransferase activity"/>
    <property type="evidence" value="ECO:0007669"/>
    <property type="project" value="UniProtKB-EC"/>
</dbReference>
<evidence type="ECO:0000256" key="13">
    <source>
        <dbReference type="ARBA" id="ARBA00047924"/>
    </source>
</evidence>
<dbReference type="InterPro" id="IPR029044">
    <property type="entry name" value="Nucleotide-diphossugar_trans"/>
</dbReference>
<comment type="similarity">
    <text evidence="10">Belongs to the glycosyltransferase 8 family. Glycogenin subfamily.</text>
</comment>
<evidence type="ECO:0000256" key="15">
    <source>
        <dbReference type="ARBA" id="ARBA00057883"/>
    </source>
</evidence>
<dbReference type="FunFam" id="3.90.550.10:FF:000092">
    <property type="entry name" value="Glycogenin 2"/>
    <property type="match status" value="1"/>
</dbReference>
<feature type="region of interest" description="Disordered" evidence="16">
    <location>
        <begin position="466"/>
        <end position="749"/>
    </location>
</feature>
<dbReference type="EC" id="2.4.1.186" evidence="11"/>
<reference evidence="17" key="1">
    <citation type="submission" date="2025-08" db="UniProtKB">
        <authorList>
            <consortium name="Ensembl"/>
        </authorList>
    </citation>
    <scope>IDENTIFICATION</scope>
</reference>
<dbReference type="GO" id="GO:0005978">
    <property type="term" value="P:glycogen biosynthetic process"/>
    <property type="evidence" value="ECO:0007669"/>
    <property type="project" value="UniProtKB-KW"/>
</dbReference>
<sequence length="779" mass="90721">MVTPGVGVELRACLGQVFDHVLEVPEWRSLQLEMLSQLGRPELAISLTKLHCWTLTQYRKAVFMDSDTMVLQNIDDLFEREELSAAPDPGWPDCFNSGVFVFCPSMATYHALQDFASTNGSFDGGDQGLLNFFFSNWVSKDFSRRLPFVYNLSWSSIYSHQPAFERFRSSVRVVHFLGAAKPWHFHCPDGGLLAWLGGEEPFGGKGQSAWCTTLAESPMPVGAQEGCLRDWWHLFRSKVQPLLEAAGIDGLPTESKQAAFITHYPSSQFPHLLTSCSATPCCLPESIALSTPSCTPYVCSPCAPRTLAFSLPARVSPTHFISPSLLDHLDSKAAGPSASTFTARASAREGKQKAKDSLWEERDKSKMVRFAGGIEDLPLRKGQDEGLLLQEDQDWHEDLLLGKDQDEHEHLPPRKDQDQNEYEHLSLRKYQDQVQDEHEHLPPRKDQVQDEHEHLPPRKYQVLDEHEHLPLRRDQDAHEDLPLRKDQYEHEDHPLWKDRDPDEHEDLPLQRDHDTLDDLPLRKDQYEHEDHPLWKDRDPDEHEDLLLQKDQDEHEDLLLRKDPDQDEHKDHPLWKDRDPDEHNDLPLQKDQDEHEDLPLQKDQDEHEDLPLQKDQDEHEDLPLQKDQDEHEDLPLQKDQDEHEDLPLQKDQDEHEDLPLQKDQDEHEDLPLQKDQDEHEDLPLQKDPDQDEHEDLLLRKDPDQDEHEDLPLRKDQEQDEHEELLLRKDQDLPVGNIEMEKEETADEHEEARRKKWELGMMDYLGEDSFENIQRHLDEML</sequence>
<feature type="compositionally biased region" description="Basic and acidic residues" evidence="16">
    <location>
        <begin position="466"/>
        <end position="687"/>
    </location>
</feature>
<dbReference type="GO" id="GO:0005737">
    <property type="term" value="C:cytoplasm"/>
    <property type="evidence" value="ECO:0007669"/>
    <property type="project" value="UniProtKB-SubCell"/>
</dbReference>
<evidence type="ECO:0000256" key="1">
    <source>
        <dbReference type="ARBA" id="ARBA00001936"/>
    </source>
</evidence>
<dbReference type="Gene3D" id="3.90.550.10">
    <property type="entry name" value="Spore Coat Polysaccharide Biosynthesis Protein SpsA, Chain A"/>
    <property type="match status" value="1"/>
</dbReference>
<comment type="catalytic activity">
    <reaction evidence="12">
        <text>[1,4-alpha-D-glucosyl](n)-L-tyrosyl-[glycogenin] + UDP-alpha-D-glucose = [1,4-alpha-D-glucosyl](n+1)-L-tyrosyl-[glycogenin] + UDP + H(+)</text>
        <dbReference type="Rhea" id="RHEA:56560"/>
        <dbReference type="Rhea" id="RHEA-COMP:14606"/>
        <dbReference type="Rhea" id="RHEA-COMP:14607"/>
        <dbReference type="ChEBI" id="CHEBI:15378"/>
        <dbReference type="ChEBI" id="CHEBI:58223"/>
        <dbReference type="ChEBI" id="CHEBI:58885"/>
        <dbReference type="ChEBI" id="CHEBI:140574"/>
        <dbReference type="EC" id="2.4.1.186"/>
    </reaction>
    <physiologicalReaction direction="left-to-right" evidence="12">
        <dbReference type="Rhea" id="RHEA:56561"/>
    </physiologicalReaction>
</comment>
<evidence type="ECO:0000256" key="3">
    <source>
        <dbReference type="ARBA" id="ARBA00004964"/>
    </source>
</evidence>
<dbReference type="CDD" id="cd02537">
    <property type="entry name" value="GT8_Glycogenin"/>
    <property type="match status" value="1"/>
</dbReference>
<protein>
    <recommendedName>
        <fullName evidence="11">glycogenin glucosyltransferase</fullName>
        <ecNumber evidence="11">2.4.1.186</ecNumber>
    </recommendedName>
</protein>
<comment type="function">
    <text evidence="14">Glycogenin participates in the glycogen biosynthetic process along with glycogen synthase and glycogen branching enzyme. It catalyzes the formation of a short alpha (1,4)-glucosyl chain covalently attached via a glucose 1-O-tyrosyl linkage to internal tyrosine residues and these chains act as primers for the elongation reaction catalyzed by glycogen synthase.</text>
</comment>
<evidence type="ECO:0000256" key="14">
    <source>
        <dbReference type="ARBA" id="ARBA00049637"/>
    </source>
</evidence>
<evidence type="ECO:0000256" key="5">
    <source>
        <dbReference type="ARBA" id="ARBA00022679"/>
    </source>
</evidence>
<comment type="function">
    <text evidence="15">Self-glucosylating initiator of glycogen synthesis. It catalyzes the formation of a short alpha (1,4)-glucosyl chain covalently attached via a glucose 1-O-tyrosyl linkage to internal tyrosine residues and these chains act as primers for the elongation reaction catalyzed by glycogen synthase.</text>
</comment>
<keyword evidence="4" id="KW-0963">Cytoplasm</keyword>
<name>A0A8C4WVZ2_EPTBU</name>
<dbReference type="Proteomes" id="UP000694388">
    <property type="component" value="Unplaced"/>
</dbReference>
<comment type="subcellular location">
    <subcellularLocation>
        <location evidence="2">Cytoplasm</location>
    </subcellularLocation>
</comment>
<feature type="region of interest" description="Disordered" evidence="16">
    <location>
        <begin position="336"/>
        <end position="360"/>
    </location>
</feature>
<dbReference type="AlphaFoldDB" id="A0A8C4WVZ2"/>
<reference evidence="17" key="2">
    <citation type="submission" date="2025-09" db="UniProtKB">
        <authorList>
            <consortium name="Ensembl"/>
        </authorList>
    </citation>
    <scope>IDENTIFICATION</scope>
</reference>
<feature type="region of interest" description="Disordered" evidence="16">
    <location>
        <begin position="431"/>
        <end position="454"/>
    </location>
</feature>
<feature type="compositionally biased region" description="Basic and acidic residues" evidence="16">
    <location>
        <begin position="346"/>
        <end position="360"/>
    </location>
</feature>
<keyword evidence="8" id="KW-0325">Glycoprotein</keyword>
<comment type="pathway">
    <text evidence="3">Glycan biosynthesis; glycogen biosynthesis.</text>
</comment>
<evidence type="ECO:0000256" key="16">
    <source>
        <dbReference type="SAM" id="MobiDB-lite"/>
    </source>
</evidence>
<evidence type="ECO:0000313" key="17">
    <source>
        <dbReference type="Ensembl" id="ENSEBUP00000014753.1"/>
    </source>
</evidence>
<evidence type="ECO:0000313" key="18">
    <source>
        <dbReference type="Proteomes" id="UP000694388"/>
    </source>
</evidence>
<evidence type="ECO:0000256" key="10">
    <source>
        <dbReference type="ARBA" id="ARBA00038162"/>
    </source>
</evidence>
<evidence type="ECO:0000256" key="8">
    <source>
        <dbReference type="ARBA" id="ARBA00023180"/>
    </source>
</evidence>
<proteinExistence type="inferred from homology"/>
<dbReference type="InterPro" id="IPR050587">
    <property type="entry name" value="GNT1/Glycosyltrans_8"/>
</dbReference>
<comment type="cofactor">
    <cofactor evidence="1">
        <name>Mn(2+)</name>
        <dbReference type="ChEBI" id="CHEBI:29035"/>
    </cofactor>
</comment>
<dbReference type="Ensembl" id="ENSEBUT00000015329.1">
    <property type="protein sequence ID" value="ENSEBUP00000014753.1"/>
    <property type="gene ID" value="ENSEBUG00000009296.1"/>
</dbReference>
<evidence type="ECO:0000256" key="2">
    <source>
        <dbReference type="ARBA" id="ARBA00004496"/>
    </source>
</evidence>
<evidence type="ECO:0000256" key="11">
    <source>
        <dbReference type="ARBA" id="ARBA00038934"/>
    </source>
</evidence>
<dbReference type="GeneTree" id="ENSGT00940000161628"/>